<organism evidence="2 3">
    <name type="scientific">Gemmata palustris</name>
    <dbReference type="NCBI Taxonomy" id="2822762"/>
    <lineage>
        <taxon>Bacteria</taxon>
        <taxon>Pseudomonadati</taxon>
        <taxon>Planctomycetota</taxon>
        <taxon>Planctomycetia</taxon>
        <taxon>Gemmatales</taxon>
        <taxon>Gemmataceae</taxon>
        <taxon>Gemmata</taxon>
    </lineage>
</organism>
<dbReference type="Gene3D" id="3.40.50.150">
    <property type="entry name" value="Vaccinia Virus protein VP39"/>
    <property type="match status" value="1"/>
</dbReference>
<dbReference type="CDD" id="cd02440">
    <property type="entry name" value="AdoMet_MTases"/>
    <property type="match status" value="1"/>
</dbReference>
<keyword evidence="2" id="KW-0808">Transferase</keyword>
<dbReference type="GO" id="GO:0008168">
    <property type="term" value="F:methyltransferase activity"/>
    <property type="evidence" value="ECO:0007669"/>
    <property type="project" value="UniProtKB-KW"/>
</dbReference>
<reference evidence="2 3" key="1">
    <citation type="submission" date="2021-04" db="EMBL/GenBank/DDBJ databases">
        <authorList>
            <person name="Ivanova A."/>
        </authorList>
    </citation>
    <scope>NUCLEOTIDE SEQUENCE [LARGE SCALE GENOMIC DNA]</scope>
    <source>
        <strain evidence="2 3">G18</strain>
    </source>
</reference>
<evidence type="ECO:0000313" key="2">
    <source>
        <dbReference type="EMBL" id="MBP3957380.1"/>
    </source>
</evidence>
<dbReference type="PANTHER" id="PTHR43591:SF24">
    <property type="entry name" value="2-METHOXY-6-POLYPRENYL-1,4-BENZOQUINOL METHYLASE, MITOCHONDRIAL"/>
    <property type="match status" value="1"/>
</dbReference>
<proteinExistence type="predicted"/>
<dbReference type="GO" id="GO:0032259">
    <property type="term" value="P:methylation"/>
    <property type="evidence" value="ECO:0007669"/>
    <property type="project" value="UniProtKB-KW"/>
</dbReference>
<dbReference type="Proteomes" id="UP000676565">
    <property type="component" value="Unassembled WGS sequence"/>
</dbReference>
<comment type="caution">
    <text evidence="2">The sequence shown here is derived from an EMBL/GenBank/DDBJ whole genome shotgun (WGS) entry which is preliminary data.</text>
</comment>
<name>A0ABS5BVU9_9BACT</name>
<evidence type="ECO:0000259" key="1">
    <source>
        <dbReference type="Pfam" id="PF08241"/>
    </source>
</evidence>
<evidence type="ECO:0000313" key="3">
    <source>
        <dbReference type="Proteomes" id="UP000676565"/>
    </source>
</evidence>
<dbReference type="Pfam" id="PF08241">
    <property type="entry name" value="Methyltransf_11"/>
    <property type="match status" value="1"/>
</dbReference>
<dbReference type="InterPro" id="IPR013216">
    <property type="entry name" value="Methyltransf_11"/>
</dbReference>
<accession>A0ABS5BVU9</accession>
<dbReference type="EMBL" id="JAGKQQ010000001">
    <property type="protein sequence ID" value="MBP3957380.1"/>
    <property type="molecule type" value="Genomic_DNA"/>
</dbReference>
<feature type="domain" description="Methyltransferase type 11" evidence="1">
    <location>
        <begin position="62"/>
        <end position="156"/>
    </location>
</feature>
<gene>
    <name evidence="2" type="ORF">J8F10_19210</name>
</gene>
<keyword evidence="2" id="KW-0489">Methyltransferase</keyword>
<dbReference type="PANTHER" id="PTHR43591">
    <property type="entry name" value="METHYLTRANSFERASE"/>
    <property type="match status" value="1"/>
</dbReference>
<keyword evidence="3" id="KW-1185">Reference proteome</keyword>
<sequence length="255" mass="28057">MHGTERRLSEQLFHDRQAAERADSFRAGRADLRFDTGSYLDHETWVRPAFEALGNLRGTHALDYGCGHGMAAVAMARAGATVTAFDLSPGYVNEARARAAANGVRIECVAADGEDLPFPDASFDAVWGNAILHHLDLAKAGTELRRVLKPGGVAVFCEPWGGNPVLGFARGSLPYPGKDRTPDEHPLTHRDLAPLRAIFPSVEVRGFQLLGMVRRVWRNRRALNLLDAADTQLLRALPALGNWCRYAVIVLRREQ</sequence>
<dbReference type="RefSeq" id="WP_210656378.1">
    <property type="nucleotide sequence ID" value="NZ_JAGKQQ010000001.1"/>
</dbReference>
<dbReference type="SUPFAM" id="SSF53335">
    <property type="entry name" value="S-adenosyl-L-methionine-dependent methyltransferases"/>
    <property type="match status" value="1"/>
</dbReference>
<dbReference type="InterPro" id="IPR029063">
    <property type="entry name" value="SAM-dependent_MTases_sf"/>
</dbReference>
<protein>
    <submittedName>
        <fullName evidence="2">Class I SAM-dependent methyltransferase</fullName>
    </submittedName>
</protein>